<evidence type="ECO:0000256" key="5">
    <source>
        <dbReference type="SAM" id="SignalP"/>
    </source>
</evidence>
<feature type="signal peptide" evidence="5">
    <location>
        <begin position="1"/>
        <end position="16"/>
    </location>
</feature>
<comment type="caution">
    <text evidence="7">The sequence shown here is derived from an EMBL/GenBank/DDBJ whole genome shotgun (WGS) entry which is preliminary data.</text>
</comment>
<keyword evidence="5" id="KW-0732">Signal</keyword>
<dbReference type="InterPro" id="IPR006094">
    <property type="entry name" value="Oxid_FAD_bind_N"/>
</dbReference>
<organism evidence="7 8">
    <name type="scientific">Fusarium falciforme</name>
    <dbReference type="NCBI Taxonomy" id="195108"/>
    <lineage>
        <taxon>Eukaryota</taxon>
        <taxon>Fungi</taxon>
        <taxon>Dikarya</taxon>
        <taxon>Ascomycota</taxon>
        <taxon>Pezizomycotina</taxon>
        <taxon>Sordariomycetes</taxon>
        <taxon>Hypocreomycetidae</taxon>
        <taxon>Hypocreales</taxon>
        <taxon>Nectriaceae</taxon>
        <taxon>Fusarium</taxon>
        <taxon>Fusarium solani species complex</taxon>
    </lineage>
</organism>
<dbReference type="PANTHER" id="PTHR42973">
    <property type="entry name" value="BINDING OXIDOREDUCTASE, PUTATIVE (AFU_ORTHOLOGUE AFUA_1G17690)-RELATED"/>
    <property type="match status" value="1"/>
</dbReference>
<feature type="chain" id="PRO_5040810936" description="FAD-binding PCMH-type domain-containing protein" evidence="5">
    <location>
        <begin position="17"/>
        <end position="525"/>
    </location>
</feature>
<sequence>MRLPLLATLFAAVAHARRIPQRMLPDYNKDVCGSIKNTTTIEIALPMDKEYQEERLSYHSTAARSRTPSCVLYPYNPDQVRGIMTILSQSDQNFAIKAGGSNQNDFFSSVDNGPLISLRKMSHVILDTESGQIDLGPGAIWNDVIPRLEGTGWMLPTPRFGQIGVGGYLTGGGLSFYTQQYGWGASSILEMQVVLANGSMAIANHVNHADLYRAIRGGGNRYGIVTSFHMQGFKQGIVWGGVMLFHRDEYVDRRILTAAREFTQYNSDPKASIMLKARRIYEDKLDIWVLHAFYDGRQMDWTIKAATLFQAFLFLDPYRNTCRDRSYSDLIKENDRFVTKDRITVIGTETIPNPPNAYRDELLVGIYNHWRSVVDMVQILPGMISEISYTPLTHQAARAAHDRGHDMLDMETKHHDRIIIEASFSFFGHKVEDLKPIARYDEMQKRINDLIKNVTDATWDITQDMVSDGDIKGMHVPLLMNSAGTYQDFYERLRLPGQQFARDMVADYDPNQVFRRTGGFEVPKV</sequence>
<dbReference type="EMBL" id="JAOQAV010000187">
    <property type="protein sequence ID" value="KAJ4176448.1"/>
    <property type="molecule type" value="Genomic_DNA"/>
</dbReference>
<evidence type="ECO:0000256" key="1">
    <source>
        <dbReference type="ARBA" id="ARBA00005466"/>
    </source>
</evidence>
<comment type="similarity">
    <text evidence="1">Belongs to the oxygen-dependent FAD-linked oxidoreductase family.</text>
</comment>
<dbReference type="GO" id="GO:0016491">
    <property type="term" value="F:oxidoreductase activity"/>
    <property type="evidence" value="ECO:0007669"/>
    <property type="project" value="UniProtKB-KW"/>
</dbReference>
<dbReference type="InterPro" id="IPR016169">
    <property type="entry name" value="FAD-bd_PCMH_sub2"/>
</dbReference>
<evidence type="ECO:0000256" key="3">
    <source>
        <dbReference type="ARBA" id="ARBA00022827"/>
    </source>
</evidence>
<feature type="domain" description="FAD-binding PCMH-type" evidence="6">
    <location>
        <begin position="64"/>
        <end position="235"/>
    </location>
</feature>
<accession>A0A9W8QTG4</accession>
<dbReference type="Proteomes" id="UP001152087">
    <property type="component" value="Unassembled WGS sequence"/>
</dbReference>
<evidence type="ECO:0000256" key="2">
    <source>
        <dbReference type="ARBA" id="ARBA00022630"/>
    </source>
</evidence>
<evidence type="ECO:0000313" key="7">
    <source>
        <dbReference type="EMBL" id="KAJ4176448.1"/>
    </source>
</evidence>
<evidence type="ECO:0000256" key="4">
    <source>
        <dbReference type="ARBA" id="ARBA00023002"/>
    </source>
</evidence>
<dbReference type="Gene3D" id="3.30.465.10">
    <property type="match status" value="1"/>
</dbReference>
<dbReference type="PROSITE" id="PS51387">
    <property type="entry name" value="FAD_PCMH"/>
    <property type="match status" value="1"/>
</dbReference>
<evidence type="ECO:0000313" key="8">
    <source>
        <dbReference type="Proteomes" id="UP001152087"/>
    </source>
</evidence>
<name>A0A9W8QTG4_9HYPO</name>
<protein>
    <recommendedName>
        <fullName evidence="6">FAD-binding PCMH-type domain-containing protein</fullName>
    </recommendedName>
</protein>
<dbReference type="GO" id="GO:0071949">
    <property type="term" value="F:FAD binding"/>
    <property type="evidence" value="ECO:0007669"/>
    <property type="project" value="InterPro"/>
</dbReference>
<dbReference type="AlphaFoldDB" id="A0A9W8QTG4"/>
<dbReference type="InterPro" id="IPR050416">
    <property type="entry name" value="FAD-linked_Oxidoreductase"/>
</dbReference>
<dbReference type="InterPro" id="IPR036318">
    <property type="entry name" value="FAD-bd_PCMH-like_sf"/>
</dbReference>
<evidence type="ECO:0000259" key="6">
    <source>
        <dbReference type="PROSITE" id="PS51387"/>
    </source>
</evidence>
<dbReference type="PANTHER" id="PTHR42973:SF13">
    <property type="entry name" value="FAD-BINDING PCMH-TYPE DOMAIN-CONTAINING PROTEIN"/>
    <property type="match status" value="1"/>
</dbReference>
<keyword evidence="4" id="KW-0560">Oxidoreductase</keyword>
<dbReference type="InterPro" id="IPR016166">
    <property type="entry name" value="FAD-bd_PCMH"/>
</dbReference>
<gene>
    <name evidence="7" type="ORF">NW755_014408</name>
</gene>
<reference evidence="7" key="1">
    <citation type="submission" date="2022-09" db="EMBL/GenBank/DDBJ databases">
        <title>Fusarium specimens isolated from Avocado Roots.</title>
        <authorList>
            <person name="Stajich J."/>
            <person name="Roper C."/>
            <person name="Heimlech-Rivalta G."/>
        </authorList>
    </citation>
    <scope>NUCLEOTIDE SEQUENCE</scope>
    <source>
        <strain evidence="7">A02</strain>
    </source>
</reference>
<keyword evidence="8" id="KW-1185">Reference proteome</keyword>
<dbReference type="Pfam" id="PF01565">
    <property type="entry name" value="FAD_binding_4"/>
    <property type="match status" value="1"/>
</dbReference>
<dbReference type="SUPFAM" id="SSF56176">
    <property type="entry name" value="FAD-binding/transporter-associated domain-like"/>
    <property type="match status" value="1"/>
</dbReference>
<proteinExistence type="inferred from homology"/>
<keyword evidence="2" id="KW-0285">Flavoprotein</keyword>
<keyword evidence="3" id="KW-0274">FAD</keyword>